<dbReference type="Gramene" id="TraesSTA6A03G03335750.1">
    <property type="protein sequence ID" value="TraesSTA6A03G03335750.1.CDS1"/>
    <property type="gene ID" value="TraesSTA6A03G03335750"/>
</dbReference>
<accession>A0A3B6NR31</accession>
<dbReference type="Gramene" id="TraesJUL6A03G03371670.1">
    <property type="protein sequence ID" value="TraesJUL6A03G03371670.1.CDS1"/>
    <property type="gene ID" value="TraesJUL6A03G03371670"/>
</dbReference>
<protein>
    <submittedName>
        <fullName evidence="2">Uncharacterized protein</fullName>
    </submittedName>
</protein>
<evidence type="ECO:0000313" key="3">
    <source>
        <dbReference type="Proteomes" id="UP000019116"/>
    </source>
</evidence>
<reference evidence="2" key="2">
    <citation type="submission" date="2018-10" db="UniProtKB">
        <authorList>
            <consortium name="EnsemblPlants"/>
        </authorList>
    </citation>
    <scope>IDENTIFICATION</scope>
</reference>
<name>A0A3B6NR31_WHEAT</name>
<reference evidence="2" key="1">
    <citation type="submission" date="2018-08" db="EMBL/GenBank/DDBJ databases">
        <authorList>
            <person name="Rossello M."/>
        </authorList>
    </citation>
    <scope>NUCLEOTIDE SEQUENCE [LARGE SCALE GENOMIC DNA]</scope>
    <source>
        <strain evidence="2">cv. Chinese Spring</strain>
    </source>
</reference>
<dbReference type="OMA" id="AYRNLPC"/>
<dbReference type="Gramene" id="TraesNOR6A03G03381750.1">
    <property type="protein sequence ID" value="TraesNOR6A03G03381750.1.CDS1"/>
    <property type="gene ID" value="TraesNOR6A03G03381750"/>
</dbReference>
<dbReference type="EnsemblPlants" id="TraesCS6A02G229100.1">
    <property type="protein sequence ID" value="TraesCS6A02G229100.1.cds1"/>
    <property type="gene ID" value="TraesCS6A02G229100"/>
</dbReference>
<keyword evidence="3" id="KW-1185">Reference proteome</keyword>
<dbReference type="Gramene" id="TraesJAG6A03G03342590.1">
    <property type="protein sequence ID" value="TraesJAG6A03G03342590.1.CDS1"/>
    <property type="gene ID" value="TraesJAG6A03G03342590"/>
</dbReference>
<dbReference type="Gramene" id="TraesSYM6A03G03290770.1">
    <property type="protein sequence ID" value="TraesSYM6A03G03290770.1.CDS1"/>
    <property type="gene ID" value="TraesSYM6A03G03290770"/>
</dbReference>
<dbReference type="Gramene" id="TraesPARA_EIv1.0_1949170.1">
    <property type="protein sequence ID" value="TraesPARA_EIv1.0_1949170.1.CDS1"/>
    <property type="gene ID" value="TraesPARA_EIv1.0_1949170"/>
</dbReference>
<dbReference type="Gramene" id="TraesARI6A03G03305530.1">
    <property type="protein sequence ID" value="TraesARI6A03G03305530.1.CDS1"/>
    <property type="gene ID" value="TraesARI6A03G03305530"/>
</dbReference>
<evidence type="ECO:0000313" key="2">
    <source>
        <dbReference type="EnsemblPlants" id="TraesCS6A02G229100.1.cds1"/>
    </source>
</evidence>
<organism evidence="2">
    <name type="scientific">Triticum aestivum</name>
    <name type="common">Wheat</name>
    <dbReference type="NCBI Taxonomy" id="4565"/>
    <lineage>
        <taxon>Eukaryota</taxon>
        <taxon>Viridiplantae</taxon>
        <taxon>Streptophyta</taxon>
        <taxon>Embryophyta</taxon>
        <taxon>Tracheophyta</taxon>
        <taxon>Spermatophyta</taxon>
        <taxon>Magnoliopsida</taxon>
        <taxon>Liliopsida</taxon>
        <taxon>Poales</taxon>
        <taxon>Poaceae</taxon>
        <taxon>BOP clade</taxon>
        <taxon>Pooideae</taxon>
        <taxon>Triticodae</taxon>
        <taxon>Triticeae</taxon>
        <taxon>Triticinae</taxon>
        <taxon>Triticum</taxon>
    </lineage>
</organism>
<dbReference type="Gramene" id="TraesLAC6A03G03304860.1">
    <property type="protein sequence ID" value="TraesLAC6A03G03304860.1.CDS1"/>
    <property type="gene ID" value="TraesLAC6A03G03304860"/>
</dbReference>
<dbReference type="AlphaFoldDB" id="A0A3B6NR31"/>
<proteinExistence type="predicted"/>
<dbReference type="Gramene" id="TraesCS6A02G229100.1">
    <property type="protein sequence ID" value="TraesCS6A02G229100.1.cds1"/>
    <property type="gene ID" value="TraesCS6A02G229100"/>
</dbReference>
<dbReference type="Gramene" id="TraesMAC6A03G03344780.1">
    <property type="protein sequence ID" value="TraesMAC6A03G03344780.1.CDS1"/>
    <property type="gene ID" value="TraesMAC6A03G03344780"/>
</dbReference>
<dbReference type="Gramene" id="TraesLDM6A03G03348520.1">
    <property type="protein sequence ID" value="TraesLDM6A03G03348520.1.CDS1"/>
    <property type="gene ID" value="TraesLDM6A03G03348520"/>
</dbReference>
<sequence>MEKRSPLSSKSSPMEPLRPSPSDADRTKHGLAVRRALAGAYRNLLCPRFTSAITSKLEASTGYSGLEKASALQLTAWTSCPSTVKYTFRFVGSKPQPTTLSTPAHADFSDSYASFIPAQSTNLFSSRFARHETVAATQRIPCYYRRGRPRRWSGSRWTTRTFRLTTVVPVRLSRRRGPAT</sequence>
<dbReference type="Gramene" id="TraesRN6A0100606600.1">
    <property type="protein sequence ID" value="TraesRN6A0100606600.1"/>
    <property type="gene ID" value="TraesRN6A0100606600"/>
</dbReference>
<dbReference type="Gramene" id="TraesCS6A03G0631300.1">
    <property type="protein sequence ID" value="TraesCS6A03G0631300.1.CDS1"/>
    <property type="gene ID" value="TraesCS6A03G0631300"/>
</dbReference>
<feature type="region of interest" description="Disordered" evidence="1">
    <location>
        <begin position="1"/>
        <end position="28"/>
    </location>
</feature>
<feature type="compositionally biased region" description="Polar residues" evidence="1">
    <location>
        <begin position="1"/>
        <end position="12"/>
    </location>
</feature>
<dbReference type="Proteomes" id="UP000019116">
    <property type="component" value="Chromosome 6A"/>
</dbReference>
<evidence type="ECO:0000256" key="1">
    <source>
        <dbReference type="SAM" id="MobiDB-lite"/>
    </source>
</evidence>